<comment type="caution">
    <text evidence="1">The sequence shown here is derived from an EMBL/GenBank/DDBJ whole genome shotgun (WGS) entry which is preliminary data.</text>
</comment>
<dbReference type="RefSeq" id="WP_115491830.1">
    <property type="nucleotide sequence ID" value="NZ_JACHWW010000001.1"/>
</dbReference>
<gene>
    <name evidence="1" type="ORF">DL238_08315</name>
</gene>
<dbReference type="EMBL" id="QRBB01000001">
    <property type="protein sequence ID" value="RDS77608.1"/>
    <property type="molecule type" value="Genomic_DNA"/>
</dbReference>
<name>A0A395LKW2_9SPHN</name>
<protein>
    <submittedName>
        <fullName evidence="1">Uncharacterized protein</fullName>
    </submittedName>
</protein>
<dbReference type="Proteomes" id="UP000254101">
    <property type="component" value="Unassembled WGS sequence"/>
</dbReference>
<reference evidence="1 2" key="1">
    <citation type="submission" date="2018-07" db="EMBL/GenBank/DDBJ databases">
        <title>Erythrobacter nanhaiensis sp. nov., a novel member of the genus Erythrobacter isolated from the South China Sea.</title>
        <authorList>
            <person name="Chen X."/>
            <person name="Liu J."/>
        </authorList>
    </citation>
    <scope>NUCLEOTIDE SEQUENCE [LARGE SCALE GENOMIC DNA]</scope>
    <source>
        <strain evidence="1 2">S-5</strain>
    </source>
</reference>
<dbReference type="OrthoDB" id="7404855at2"/>
<keyword evidence="2" id="KW-1185">Reference proteome</keyword>
<evidence type="ECO:0000313" key="2">
    <source>
        <dbReference type="Proteomes" id="UP000254101"/>
    </source>
</evidence>
<organism evidence="1 2">
    <name type="scientific">Alteriqipengyuania lutimaris</name>
    <dbReference type="NCBI Taxonomy" id="1538146"/>
    <lineage>
        <taxon>Bacteria</taxon>
        <taxon>Pseudomonadati</taxon>
        <taxon>Pseudomonadota</taxon>
        <taxon>Alphaproteobacteria</taxon>
        <taxon>Sphingomonadales</taxon>
        <taxon>Erythrobacteraceae</taxon>
        <taxon>Alteriqipengyuania</taxon>
    </lineage>
</organism>
<evidence type="ECO:0000313" key="1">
    <source>
        <dbReference type="EMBL" id="RDS77608.1"/>
    </source>
</evidence>
<accession>A0A395LKW2</accession>
<sequence>MPDDTVRFDIGPEQAGESGHAPQIEFLCDPALFGRIPAPERAIRFAPEWFRRLDRDMGMPDANGMPGLTVKACLPVTDAFALGFVIPLPYDVLLHVPEDRVSIGLGWAENVAFAPIDQHHPGQIGAPNAPFEAAMPLKFVNPWRIKVPEGYSALFMQPLNRPDLPFTTFSGLVDCDRFDTTVNMPFLWTGPLGEHVLPAGTPIAQIVPIRRDALIKEGQARASSEDERAEQNEAARRKYNEVSTYAREWRVKK</sequence>
<proteinExistence type="predicted"/>
<dbReference type="AlphaFoldDB" id="A0A395LKW2"/>